<reference evidence="2 3" key="1">
    <citation type="journal article" date="2022" name="bioRxiv">
        <title>Genomics of Preaxostyla Flagellates Illuminates Evolutionary Transitions and the Path Towards Mitochondrial Loss.</title>
        <authorList>
            <person name="Novak L.V.F."/>
            <person name="Treitli S.C."/>
            <person name="Pyrih J."/>
            <person name="Halakuc P."/>
            <person name="Pipaliya S.V."/>
            <person name="Vacek V."/>
            <person name="Brzon O."/>
            <person name="Soukal P."/>
            <person name="Eme L."/>
            <person name="Dacks J.B."/>
            <person name="Karnkowska A."/>
            <person name="Elias M."/>
            <person name="Hampl V."/>
        </authorList>
    </citation>
    <scope>NUCLEOTIDE SEQUENCE [LARGE SCALE GENOMIC DNA]</scope>
    <source>
        <strain evidence="2">NAU3</strain>
        <tissue evidence="2">Gut</tissue>
    </source>
</reference>
<feature type="transmembrane region" description="Helical" evidence="1">
    <location>
        <begin position="29"/>
        <end position="57"/>
    </location>
</feature>
<name>A0ABQ9XLM8_9EUKA</name>
<organism evidence="2 3">
    <name type="scientific">Blattamonas nauphoetae</name>
    <dbReference type="NCBI Taxonomy" id="2049346"/>
    <lineage>
        <taxon>Eukaryota</taxon>
        <taxon>Metamonada</taxon>
        <taxon>Preaxostyla</taxon>
        <taxon>Oxymonadida</taxon>
        <taxon>Blattamonas</taxon>
    </lineage>
</organism>
<evidence type="ECO:0000256" key="1">
    <source>
        <dbReference type="SAM" id="Phobius"/>
    </source>
</evidence>
<evidence type="ECO:0000313" key="3">
    <source>
        <dbReference type="Proteomes" id="UP001281761"/>
    </source>
</evidence>
<protein>
    <submittedName>
        <fullName evidence="2">Uncharacterized protein</fullName>
    </submittedName>
</protein>
<gene>
    <name evidence="2" type="ORF">BLNAU_14016</name>
</gene>
<sequence>MVNCWLIAFPVETICCGRPPDWKWSCTRAAVVVCIWWTLCAYLLLNTAVAFATGTYLRDIGSDRYNKTTCNLENITMANSLFPFYESYGACVLTVSVTIGNKTEEKTNQLEDPEEPDPPIIYTLIELADGHCTPKSMNQSSFGKKKDRECYFDEKTGNIFLEWVGSRGIMNSMGVFFSVAIFIILFPQILYLVIFLLKCCGARIETDNPPNFRRAEPRNA</sequence>
<proteinExistence type="predicted"/>
<keyword evidence="3" id="KW-1185">Reference proteome</keyword>
<dbReference type="EMBL" id="JARBJD010000125">
    <property type="protein sequence ID" value="KAK2951055.1"/>
    <property type="molecule type" value="Genomic_DNA"/>
</dbReference>
<keyword evidence="1" id="KW-0812">Transmembrane</keyword>
<dbReference type="Proteomes" id="UP001281761">
    <property type="component" value="Unassembled WGS sequence"/>
</dbReference>
<evidence type="ECO:0000313" key="2">
    <source>
        <dbReference type="EMBL" id="KAK2951055.1"/>
    </source>
</evidence>
<comment type="caution">
    <text evidence="2">The sequence shown here is derived from an EMBL/GenBank/DDBJ whole genome shotgun (WGS) entry which is preliminary data.</text>
</comment>
<feature type="transmembrane region" description="Helical" evidence="1">
    <location>
        <begin position="175"/>
        <end position="197"/>
    </location>
</feature>
<keyword evidence="1" id="KW-1133">Transmembrane helix</keyword>
<keyword evidence="1" id="KW-0472">Membrane</keyword>
<accession>A0ABQ9XLM8</accession>